<protein>
    <recommendedName>
        <fullName evidence="1">C2H2-type domain-containing protein</fullName>
    </recommendedName>
</protein>
<sequence length="303" mass="33985">MEEIMKQVLSSEAFQQGMTPGGEFTVNVTSDNTMINNKEAIQIIKEEPNEKSLSIEELAPSNYVALDKEVSTKNRYHLRSQNQTRRNSIEHLVKEATSVSKPVIAEPILLETDSLKPASPEPTTIAFTLSKQNTNESSQNNSKAISDKKLTLVNALPDCGPIYCNACEIRFNDNVGLRRHLDHVHQYPAEVFEDCRFCKMKGWTESGYRLHLIQSHSLELDPLAQQIVTSNIDRTNVIGYAPAPSAIPSNVDTLTACSAPGTSHPTVHSDDRMLDTTYDPIVDISENQRRTYHFFQTYMLDIS</sequence>
<dbReference type="InterPro" id="IPR013087">
    <property type="entry name" value="Znf_C2H2_type"/>
</dbReference>
<dbReference type="Gene3D" id="3.30.160.60">
    <property type="entry name" value="Classic Zinc Finger"/>
    <property type="match status" value="1"/>
</dbReference>
<dbReference type="OrthoDB" id="2285472at2759"/>
<name>A0A0B7NBC8_9FUNG</name>
<evidence type="ECO:0000259" key="1">
    <source>
        <dbReference type="PROSITE" id="PS00028"/>
    </source>
</evidence>
<dbReference type="PROSITE" id="PS00028">
    <property type="entry name" value="ZINC_FINGER_C2H2_1"/>
    <property type="match status" value="1"/>
</dbReference>
<feature type="domain" description="C2H2-type" evidence="1">
    <location>
        <begin position="164"/>
        <end position="185"/>
    </location>
</feature>
<accession>A0A0B7NBC8</accession>
<gene>
    <name evidence="2" type="primary">PARPA_06699.1 scaffold 23505</name>
</gene>
<reference evidence="2 3" key="1">
    <citation type="submission" date="2014-09" db="EMBL/GenBank/DDBJ databases">
        <authorList>
            <person name="Ellenberger Sabrina"/>
        </authorList>
    </citation>
    <scope>NUCLEOTIDE SEQUENCE [LARGE SCALE GENOMIC DNA]</scope>
    <source>
        <strain evidence="2 3">CBS 412.66</strain>
    </source>
</reference>
<dbReference type="SMART" id="SM00355">
    <property type="entry name" value="ZnF_C2H2"/>
    <property type="match status" value="2"/>
</dbReference>
<dbReference type="Proteomes" id="UP000054107">
    <property type="component" value="Unassembled WGS sequence"/>
</dbReference>
<dbReference type="EMBL" id="LN728267">
    <property type="protein sequence ID" value="CEP12718.1"/>
    <property type="molecule type" value="Genomic_DNA"/>
</dbReference>
<evidence type="ECO:0000313" key="3">
    <source>
        <dbReference type="Proteomes" id="UP000054107"/>
    </source>
</evidence>
<keyword evidence="3" id="KW-1185">Reference proteome</keyword>
<evidence type="ECO:0000313" key="2">
    <source>
        <dbReference type="EMBL" id="CEP12718.1"/>
    </source>
</evidence>
<proteinExistence type="predicted"/>
<dbReference type="AlphaFoldDB" id="A0A0B7NBC8"/>
<organism evidence="2 3">
    <name type="scientific">Parasitella parasitica</name>
    <dbReference type="NCBI Taxonomy" id="35722"/>
    <lineage>
        <taxon>Eukaryota</taxon>
        <taxon>Fungi</taxon>
        <taxon>Fungi incertae sedis</taxon>
        <taxon>Mucoromycota</taxon>
        <taxon>Mucoromycotina</taxon>
        <taxon>Mucoromycetes</taxon>
        <taxon>Mucorales</taxon>
        <taxon>Mucorineae</taxon>
        <taxon>Mucoraceae</taxon>
        <taxon>Parasitella</taxon>
    </lineage>
</organism>